<evidence type="ECO:0008006" key="3">
    <source>
        <dbReference type="Google" id="ProtNLM"/>
    </source>
</evidence>
<proteinExistence type="predicted"/>
<keyword evidence="2" id="KW-1185">Reference proteome</keyword>
<dbReference type="Proteomes" id="UP001152561">
    <property type="component" value="Unassembled WGS sequence"/>
</dbReference>
<dbReference type="GO" id="GO:0048364">
    <property type="term" value="P:root development"/>
    <property type="evidence" value="ECO:0007669"/>
    <property type="project" value="InterPro"/>
</dbReference>
<dbReference type="InterPro" id="IPR004320">
    <property type="entry name" value="BPS1_pln"/>
</dbReference>
<evidence type="ECO:0000313" key="1">
    <source>
        <dbReference type="EMBL" id="KAJ8540852.1"/>
    </source>
</evidence>
<name>A0A9Q1LRG9_9SOLA</name>
<dbReference type="OrthoDB" id="1701699at2759"/>
<dbReference type="Pfam" id="PF03087">
    <property type="entry name" value="BPS1"/>
    <property type="match status" value="1"/>
</dbReference>
<dbReference type="PANTHER" id="PTHR33070:SF115">
    <property type="entry name" value="T23E18.15"/>
    <property type="match status" value="1"/>
</dbReference>
<reference evidence="2" key="1">
    <citation type="journal article" date="2023" name="Proc. Natl. Acad. Sci. U.S.A.">
        <title>Genomic and structural basis for evolution of tropane alkaloid biosynthesis.</title>
        <authorList>
            <person name="Wanga Y.-J."/>
            <person name="Taina T."/>
            <person name="Yua J.-Y."/>
            <person name="Lia J."/>
            <person name="Xua B."/>
            <person name="Chenc J."/>
            <person name="D'Auriad J.C."/>
            <person name="Huanga J.-P."/>
            <person name="Huanga S.-X."/>
        </authorList>
    </citation>
    <scope>NUCLEOTIDE SEQUENCE [LARGE SCALE GENOMIC DNA]</scope>
    <source>
        <strain evidence="2">cv. KIB-2019</strain>
    </source>
</reference>
<sequence>MANQMTTNHVRSTSFPIATHPLIVSAEEQLQRLKSSQGTSTSSNSTICQKLDGLRKLYDCVDDVLQLPISQHVHEKHAKLLEQVSDMSLNVLDTCSISKDAFLQMKESVQLLESSLRRGRGGESNLSTQVDVYMASNKKLNKVVSRRLRDLKQKENNQIIVIEDPDFASLISLIKGVEDISLTVLESTLSFISHPKMRSRTSSWSLVTKMLKPKRVSCEGIEISEVEKIHMELLLLRNEKIDQSQMLSALEKLQAFELSIQELEESLGAIFRILLKNRVSVLNILSH</sequence>
<evidence type="ECO:0000313" key="2">
    <source>
        <dbReference type="Proteomes" id="UP001152561"/>
    </source>
</evidence>
<gene>
    <name evidence="1" type="ORF">K7X08_001668</name>
</gene>
<comment type="caution">
    <text evidence="1">The sequence shown here is derived from an EMBL/GenBank/DDBJ whole genome shotgun (WGS) entry which is preliminary data.</text>
</comment>
<dbReference type="PANTHER" id="PTHR33070">
    <property type="entry name" value="OS06G0725500 PROTEIN"/>
    <property type="match status" value="1"/>
</dbReference>
<protein>
    <recommendedName>
        <fullName evidence="3">DUF241 domain protein</fullName>
    </recommendedName>
</protein>
<accession>A0A9Q1LRG9</accession>
<dbReference type="AlphaFoldDB" id="A0A9Q1LRG9"/>
<dbReference type="EMBL" id="JAJAGQ010000015">
    <property type="protein sequence ID" value="KAJ8540852.1"/>
    <property type="molecule type" value="Genomic_DNA"/>
</dbReference>
<dbReference type="GO" id="GO:0048367">
    <property type="term" value="P:shoot system development"/>
    <property type="evidence" value="ECO:0007669"/>
    <property type="project" value="InterPro"/>
</dbReference>
<organism evidence="1 2">
    <name type="scientific">Anisodus acutangulus</name>
    <dbReference type="NCBI Taxonomy" id="402998"/>
    <lineage>
        <taxon>Eukaryota</taxon>
        <taxon>Viridiplantae</taxon>
        <taxon>Streptophyta</taxon>
        <taxon>Embryophyta</taxon>
        <taxon>Tracheophyta</taxon>
        <taxon>Spermatophyta</taxon>
        <taxon>Magnoliopsida</taxon>
        <taxon>eudicotyledons</taxon>
        <taxon>Gunneridae</taxon>
        <taxon>Pentapetalae</taxon>
        <taxon>asterids</taxon>
        <taxon>lamiids</taxon>
        <taxon>Solanales</taxon>
        <taxon>Solanaceae</taxon>
        <taxon>Solanoideae</taxon>
        <taxon>Hyoscyameae</taxon>
        <taxon>Anisodus</taxon>
    </lineage>
</organism>